<name>F5XIL5_MICPN</name>
<dbReference type="PROSITE" id="PS51352">
    <property type="entry name" value="THIOREDOXIN_2"/>
    <property type="match status" value="1"/>
</dbReference>
<evidence type="ECO:0000256" key="1">
    <source>
        <dbReference type="ARBA" id="ARBA00005791"/>
    </source>
</evidence>
<organism evidence="5 6">
    <name type="scientific">Microlunatus phosphovorus (strain ATCC 700054 / DSM 10555 / JCM 9379 / NBRC 101784 / NCIMB 13414 / VKM Ac-1990 / NM-1)</name>
    <dbReference type="NCBI Taxonomy" id="1032480"/>
    <lineage>
        <taxon>Bacteria</taxon>
        <taxon>Bacillati</taxon>
        <taxon>Actinomycetota</taxon>
        <taxon>Actinomycetes</taxon>
        <taxon>Propionibacteriales</taxon>
        <taxon>Propionibacteriaceae</taxon>
        <taxon>Microlunatus</taxon>
    </lineage>
</organism>
<reference evidence="5 6" key="1">
    <citation type="submission" date="2011-05" db="EMBL/GenBank/DDBJ databases">
        <title>Whole genome sequence of Microlunatus phosphovorus NM-1.</title>
        <authorList>
            <person name="Hosoyama A."/>
            <person name="Sasaki K."/>
            <person name="Harada T."/>
            <person name="Igarashi R."/>
            <person name="Kawakoshi A."/>
            <person name="Sasagawa M."/>
            <person name="Fukada J."/>
            <person name="Nakamura S."/>
            <person name="Katano Y."/>
            <person name="Hanada S."/>
            <person name="Kamagata Y."/>
            <person name="Nakamura N."/>
            <person name="Yamazaki S."/>
            <person name="Fujita N."/>
        </authorList>
    </citation>
    <scope>NUCLEOTIDE SEQUENCE [LARGE SCALE GENOMIC DNA]</scope>
    <source>
        <strain evidence="6">ATCC 700054 / DSM 10555 / JCM 9379 / NBRC 101784 / NCIMB 13414 / VKM Ac-1990 / NM-1</strain>
    </source>
</reference>
<feature type="region of interest" description="Disordered" evidence="2">
    <location>
        <begin position="1"/>
        <end position="23"/>
    </location>
</feature>
<sequence>MGKSRKPKPEDTNPPGRPESRRARLAAQQAAAAKARKRNRIITLVAVGVVVIMAAIGATLQIRSQPTAAPTQASTAGADMVVRDNSHRLSQAPDGKVTFVEFLDFECEACGAAFPLIEELRATFGDRVTFVARYFPLEGHFNAQRAARAVEAAAQQGQFEAMYKKMYETQTQWSEQQVPKDDLFRQYAQELGLDMARWDADYASDATWARIKADIDDGTALGVTGTPTFFLNGQRLEPKSANDITTAIEQALGQ</sequence>
<proteinExistence type="inferred from homology"/>
<keyword evidence="3" id="KW-0812">Transmembrane</keyword>
<dbReference type="SUPFAM" id="SSF52833">
    <property type="entry name" value="Thioredoxin-like"/>
    <property type="match status" value="1"/>
</dbReference>
<dbReference type="InterPro" id="IPR013766">
    <property type="entry name" value="Thioredoxin_domain"/>
</dbReference>
<dbReference type="Proteomes" id="UP000007947">
    <property type="component" value="Chromosome"/>
</dbReference>
<dbReference type="InterPro" id="IPR012336">
    <property type="entry name" value="Thioredoxin-like_fold"/>
</dbReference>
<evidence type="ECO:0000313" key="6">
    <source>
        <dbReference type="Proteomes" id="UP000007947"/>
    </source>
</evidence>
<feature type="domain" description="Thioredoxin" evidence="4">
    <location>
        <begin position="63"/>
        <end position="253"/>
    </location>
</feature>
<gene>
    <name evidence="5" type="ordered locus">MLP_52390</name>
</gene>
<dbReference type="EMBL" id="AP012204">
    <property type="protein sequence ID" value="BAK38253.1"/>
    <property type="molecule type" value="Genomic_DNA"/>
</dbReference>
<protein>
    <recommendedName>
        <fullName evidence="4">Thioredoxin domain-containing protein</fullName>
    </recommendedName>
</protein>
<accession>F5XIL5</accession>
<dbReference type="OrthoDB" id="117402at2"/>
<dbReference type="eggNOG" id="COG1651">
    <property type="taxonomic scope" value="Bacteria"/>
</dbReference>
<dbReference type="HOGENOM" id="CLU_000288_47_7_11"/>
<dbReference type="STRING" id="1032480.MLP_52390"/>
<evidence type="ECO:0000259" key="4">
    <source>
        <dbReference type="PROSITE" id="PS51352"/>
    </source>
</evidence>
<feature type="transmembrane region" description="Helical" evidence="3">
    <location>
        <begin position="41"/>
        <end position="62"/>
    </location>
</feature>
<dbReference type="Gene3D" id="3.40.30.10">
    <property type="entry name" value="Glutaredoxin"/>
    <property type="match status" value="1"/>
</dbReference>
<dbReference type="AlphaFoldDB" id="F5XIL5"/>
<dbReference type="KEGG" id="mph:MLP_52390"/>
<dbReference type="RefSeq" id="WP_013866065.1">
    <property type="nucleotide sequence ID" value="NC_015635.1"/>
</dbReference>
<comment type="similarity">
    <text evidence="1">Belongs to the thioredoxin family. DsbA subfamily.</text>
</comment>
<dbReference type="Pfam" id="PF13462">
    <property type="entry name" value="Thioredoxin_4"/>
    <property type="match status" value="1"/>
</dbReference>
<dbReference type="PANTHER" id="PTHR13887:SF55">
    <property type="entry name" value="SLR0313 PROTEIN"/>
    <property type="match status" value="1"/>
</dbReference>
<keyword evidence="3" id="KW-1133">Transmembrane helix</keyword>
<evidence type="ECO:0000313" key="5">
    <source>
        <dbReference type="EMBL" id="BAK38253.1"/>
    </source>
</evidence>
<keyword evidence="3" id="KW-0472">Membrane</keyword>
<dbReference type="InterPro" id="IPR036249">
    <property type="entry name" value="Thioredoxin-like_sf"/>
</dbReference>
<evidence type="ECO:0000256" key="2">
    <source>
        <dbReference type="SAM" id="MobiDB-lite"/>
    </source>
</evidence>
<keyword evidence="6" id="KW-1185">Reference proteome</keyword>
<dbReference type="PANTHER" id="PTHR13887">
    <property type="entry name" value="GLUTATHIONE S-TRANSFERASE KAPPA"/>
    <property type="match status" value="1"/>
</dbReference>
<evidence type="ECO:0000256" key="3">
    <source>
        <dbReference type="SAM" id="Phobius"/>
    </source>
</evidence>